<feature type="domain" description="Methyltransferase" evidence="1">
    <location>
        <begin position="100"/>
        <end position="213"/>
    </location>
</feature>
<dbReference type="RefSeq" id="WP_202063202.1">
    <property type="nucleotide sequence ID" value="NZ_JAEQMY010000038.1"/>
</dbReference>
<dbReference type="AlphaFoldDB" id="A0A936ZKI9"/>
<sequence>MQQPSELSDACPDHNDRTDLEQMTSSFISSQKTLEQQVADRAGIAKAINEQCWAFTEDQLPSLRMMNIIGSHDVAHFKRNMTQVFSELYWRGLLSTSSNVVDIGCGCGRLALPISRLLKEGRYYGVDVWSEGVDWCKAKIESEYQNCSFYTIKAENNYYFEERAPSLHNDFKLEFCPTNTADLAFAISVFSHLTRSDCVAYFKEVSRVLKPKGILYLTGFVIDRFFKDYQSRTESFGSLREEEPGCFYAFRGQDFFAGYTKRTWNAMLSEAGLEILSYELGSWAEKPGARPYQDTFVIGKAASL</sequence>
<comment type="caution">
    <text evidence="2">The sequence shown here is derived from an EMBL/GenBank/DDBJ whole genome shotgun (WGS) entry which is preliminary data.</text>
</comment>
<dbReference type="GO" id="GO:0032259">
    <property type="term" value="P:methylation"/>
    <property type="evidence" value="ECO:0007669"/>
    <property type="project" value="UniProtKB-KW"/>
</dbReference>
<proteinExistence type="predicted"/>
<keyword evidence="2" id="KW-0489">Methyltransferase</keyword>
<name>A0A936ZKI9_9HYPH</name>
<evidence type="ECO:0000313" key="2">
    <source>
        <dbReference type="EMBL" id="MBL0406328.1"/>
    </source>
</evidence>
<dbReference type="Proteomes" id="UP000605848">
    <property type="component" value="Unassembled WGS sequence"/>
</dbReference>
<dbReference type="GO" id="GO:0008168">
    <property type="term" value="F:methyltransferase activity"/>
    <property type="evidence" value="ECO:0007669"/>
    <property type="project" value="UniProtKB-KW"/>
</dbReference>
<evidence type="ECO:0000259" key="1">
    <source>
        <dbReference type="Pfam" id="PF13649"/>
    </source>
</evidence>
<evidence type="ECO:0000313" key="3">
    <source>
        <dbReference type="Proteomes" id="UP000605848"/>
    </source>
</evidence>
<dbReference type="EMBL" id="JAEQMY010000038">
    <property type="protein sequence ID" value="MBL0406328.1"/>
    <property type="molecule type" value="Genomic_DNA"/>
</dbReference>
<dbReference type="InterPro" id="IPR041698">
    <property type="entry name" value="Methyltransf_25"/>
</dbReference>
<dbReference type="SUPFAM" id="SSF53335">
    <property type="entry name" value="S-adenosyl-L-methionine-dependent methyltransferases"/>
    <property type="match status" value="1"/>
</dbReference>
<reference evidence="2" key="1">
    <citation type="submission" date="2021-01" db="EMBL/GenBank/DDBJ databases">
        <title>Microvirga sp.</title>
        <authorList>
            <person name="Kim M.K."/>
        </authorList>
    </citation>
    <scope>NUCLEOTIDE SEQUENCE</scope>
    <source>
        <strain evidence="2">5420S-16</strain>
    </source>
</reference>
<dbReference type="CDD" id="cd02440">
    <property type="entry name" value="AdoMet_MTases"/>
    <property type="match status" value="1"/>
</dbReference>
<gene>
    <name evidence="2" type="ORF">JKG68_20425</name>
</gene>
<dbReference type="Gene3D" id="3.40.50.150">
    <property type="entry name" value="Vaccinia Virus protein VP39"/>
    <property type="match status" value="1"/>
</dbReference>
<organism evidence="2 3">
    <name type="scientific">Microvirga aerilata</name>
    <dbReference type="NCBI Taxonomy" id="670292"/>
    <lineage>
        <taxon>Bacteria</taxon>
        <taxon>Pseudomonadati</taxon>
        <taxon>Pseudomonadota</taxon>
        <taxon>Alphaproteobacteria</taxon>
        <taxon>Hyphomicrobiales</taxon>
        <taxon>Methylobacteriaceae</taxon>
        <taxon>Microvirga</taxon>
    </lineage>
</organism>
<protein>
    <submittedName>
        <fullName evidence="2">Class I SAM-dependent methyltransferase</fullName>
    </submittedName>
</protein>
<dbReference type="Pfam" id="PF13649">
    <property type="entry name" value="Methyltransf_25"/>
    <property type="match status" value="1"/>
</dbReference>
<dbReference type="InterPro" id="IPR029063">
    <property type="entry name" value="SAM-dependent_MTases_sf"/>
</dbReference>
<keyword evidence="3" id="KW-1185">Reference proteome</keyword>
<accession>A0A936ZKI9</accession>
<keyword evidence="2" id="KW-0808">Transferase</keyword>